<evidence type="ECO:0000256" key="1">
    <source>
        <dbReference type="ARBA" id="ARBA00023157"/>
    </source>
</evidence>
<feature type="domain" description="VWFD" evidence="4">
    <location>
        <begin position="26"/>
        <end position="216"/>
    </location>
</feature>
<keyword evidence="1" id="KW-1015">Disulfide bond</keyword>
<proteinExistence type="predicted"/>
<dbReference type="GeneID" id="106165275"/>
<evidence type="ECO:0000259" key="4">
    <source>
        <dbReference type="PROSITE" id="PS51233"/>
    </source>
</evidence>
<dbReference type="KEGG" id="lak:106165275"/>
<dbReference type="RefSeq" id="XP_013398894.1">
    <property type="nucleotide sequence ID" value="XM_013543440.1"/>
</dbReference>
<dbReference type="SMART" id="SM00216">
    <property type="entry name" value="VWD"/>
    <property type="match status" value="1"/>
</dbReference>
<accession>A0A1S3KAS5</accession>
<evidence type="ECO:0000313" key="5">
    <source>
        <dbReference type="Proteomes" id="UP000085678"/>
    </source>
</evidence>
<evidence type="ECO:0000256" key="2">
    <source>
        <dbReference type="ARBA" id="ARBA00023180"/>
    </source>
</evidence>
<dbReference type="InterPro" id="IPR050780">
    <property type="entry name" value="Mucin_vWF_Thrombospondin_sf"/>
</dbReference>
<evidence type="ECO:0000313" key="8">
    <source>
        <dbReference type="RefSeq" id="XP_013419545.1"/>
    </source>
</evidence>
<dbReference type="Pfam" id="PF00094">
    <property type="entry name" value="VWD"/>
    <property type="match status" value="1"/>
</dbReference>
<evidence type="ECO:0000313" key="9">
    <source>
        <dbReference type="RefSeq" id="XP_023932803.1"/>
    </source>
</evidence>
<organism evidence="5 7">
    <name type="scientific">Lingula anatina</name>
    <name type="common">Brachiopod</name>
    <name type="synonym">Lingula unguis</name>
    <dbReference type="NCBI Taxonomy" id="7574"/>
    <lineage>
        <taxon>Eukaryota</taxon>
        <taxon>Metazoa</taxon>
        <taxon>Spiralia</taxon>
        <taxon>Lophotrochozoa</taxon>
        <taxon>Brachiopoda</taxon>
        <taxon>Linguliformea</taxon>
        <taxon>Lingulata</taxon>
        <taxon>Lingulida</taxon>
        <taxon>Linguloidea</taxon>
        <taxon>Lingulidae</taxon>
        <taxon>Lingula</taxon>
    </lineage>
</organism>
<dbReference type="KEGG" id="lak:106180178"/>
<dbReference type="PANTHER" id="PTHR11339">
    <property type="entry name" value="EXTRACELLULAR MATRIX GLYCOPROTEIN RELATED"/>
    <property type="match status" value="1"/>
</dbReference>
<feature type="signal peptide" evidence="3">
    <location>
        <begin position="1"/>
        <end position="21"/>
    </location>
</feature>
<evidence type="ECO:0000313" key="6">
    <source>
        <dbReference type="RefSeq" id="XP_013398894.1"/>
    </source>
</evidence>
<sequence length="336" mass="37379">MRAWGSNAFLLLFVFARTVYGFGGGCECKATGDPHYHTCDGVTLQYQGACAYNLASTCSHGSKDDRFIGFRILIKNKHPINQEDVSYARAVKVDFGKRTIYMDTAGNFKVDGQVIHDGDLPYESKRIIVNKHSEGGMERLVFMTDLGFKVTLDITRNERGDVIADIPPWYKNAGLCGLCGNWNDNPHDDYATKDGTIVENLSQPIRDALIADSLHQHDPELDLQECEETLANSPYTANTCTDDQLQQAQKMCDLDNRKPLKKSFKSCRPVLEEDGINYGGYIGACEYAYCSGIGHGKSTANLGACTVLKSLSDQCTEHGSKAKKKWKKKLKCFHLF</sequence>
<dbReference type="PANTHER" id="PTHR11339:SF402">
    <property type="entry name" value="VWFD DOMAIN-CONTAINING PROTEIN"/>
    <property type="match status" value="1"/>
</dbReference>
<keyword evidence="2" id="KW-0325">Glycoprotein</keyword>
<dbReference type="RefSeq" id="XP_013419545.1">
    <property type="nucleotide sequence ID" value="XM_013564091.1"/>
</dbReference>
<gene>
    <name evidence="7 8" type="primary">LOC106180178</name>
    <name evidence="6 9" type="synonym">LOC106165275</name>
</gene>
<dbReference type="RefSeq" id="XP_023932803.1">
    <property type="nucleotide sequence ID" value="XM_024077035.1"/>
</dbReference>
<dbReference type="GeneID" id="106180178"/>
<dbReference type="OrthoDB" id="6098339at2759"/>
<evidence type="ECO:0000256" key="3">
    <source>
        <dbReference type="SAM" id="SignalP"/>
    </source>
</evidence>
<reference evidence="6 7" key="1">
    <citation type="submission" date="2025-04" db="UniProtKB">
        <authorList>
            <consortium name="RefSeq"/>
        </authorList>
    </citation>
    <scope>IDENTIFICATION</scope>
    <source>
        <tissue evidence="6 7">Gonads</tissue>
    </source>
</reference>
<dbReference type="PROSITE" id="PS51233">
    <property type="entry name" value="VWFD"/>
    <property type="match status" value="1"/>
</dbReference>
<dbReference type="STRING" id="7574.A0A1S3KAS5"/>
<dbReference type="AlphaFoldDB" id="A0A1S3KAS5"/>
<evidence type="ECO:0000313" key="7">
    <source>
        <dbReference type="RefSeq" id="XP_013419544.1"/>
    </source>
</evidence>
<feature type="chain" id="PRO_5014546026" evidence="3">
    <location>
        <begin position="22"/>
        <end position="336"/>
    </location>
</feature>
<name>A0A1S3KAS5_LINAN</name>
<dbReference type="RefSeq" id="XP_013419544.1">
    <property type="nucleotide sequence ID" value="XM_013564090.1"/>
</dbReference>
<protein>
    <submittedName>
        <fullName evidence="6 7 8 9">IgGFc-binding protein</fullName>
    </submittedName>
</protein>
<keyword evidence="5" id="KW-1185">Reference proteome</keyword>
<keyword evidence="3" id="KW-0732">Signal</keyword>
<dbReference type="InterPro" id="IPR001846">
    <property type="entry name" value="VWF_type-D"/>
</dbReference>
<dbReference type="Proteomes" id="UP000085678">
    <property type="component" value="Unplaced"/>
</dbReference>